<dbReference type="OrthoDB" id="410104at2759"/>
<sequence>MNIDSFEQLTTRIGPLQLRRCGSTAVVTIFVVNAPTSSYDEEEIEAFYMDWPDFGKMRLSTTSTRSTIGLFSISTTAQRASRVQEPRGDCLTRSWSLYASVEPREPQATTS</sequence>
<proteinExistence type="predicted"/>
<gene>
    <name evidence="1" type="ORF">ANCDUO_00499</name>
</gene>
<name>A0A0C2DGR4_9BILA</name>
<protein>
    <submittedName>
        <fullName evidence="1">Uncharacterized protein</fullName>
    </submittedName>
</protein>
<accession>A0A0C2DGR4</accession>
<dbReference type="EMBL" id="KN726209">
    <property type="protein sequence ID" value="KIH69163.1"/>
    <property type="molecule type" value="Genomic_DNA"/>
</dbReference>
<dbReference type="Proteomes" id="UP000054047">
    <property type="component" value="Unassembled WGS sequence"/>
</dbReference>
<evidence type="ECO:0000313" key="2">
    <source>
        <dbReference type="Proteomes" id="UP000054047"/>
    </source>
</evidence>
<reference evidence="1 2" key="1">
    <citation type="submission" date="2013-12" db="EMBL/GenBank/DDBJ databases">
        <title>Draft genome of the parsitic nematode Ancylostoma duodenale.</title>
        <authorList>
            <person name="Mitreva M."/>
        </authorList>
    </citation>
    <scope>NUCLEOTIDE SEQUENCE [LARGE SCALE GENOMIC DNA]</scope>
    <source>
        <strain evidence="1 2">Zhejiang</strain>
    </source>
</reference>
<keyword evidence="2" id="KW-1185">Reference proteome</keyword>
<organism evidence="1 2">
    <name type="scientific">Ancylostoma duodenale</name>
    <dbReference type="NCBI Taxonomy" id="51022"/>
    <lineage>
        <taxon>Eukaryota</taxon>
        <taxon>Metazoa</taxon>
        <taxon>Ecdysozoa</taxon>
        <taxon>Nematoda</taxon>
        <taxon>Chromadorea</taxon>
        <taxon>Rhabditida</taxon>
        <taxon>Rhabditina</taxon>
        <taxon>Rhabditomorpha</taxon>
        <taxon>Strongyloidea</taxon>
        <taxon>Ancylostomatidae</taxon>
        <taxon>Ancylostomatinae</taxon>
        <taxon>Ancylostoma</taxon>
    </lineage>
</organism>
<dbReference type="AlphaFoldDB" id="A0A0C2DGR4"/>
<evidence type="ECO:0000313" key="1">
    <source>
        <dbReference type="EMBL" id="KIH69163.1"/>
    </source>
</evidence>